<evidence type="ECO:0000256" key="1">
    <source>
        <dbReference type="ARBA" id="ARBA00004418"/>
    </source>
</evidence>
<dbReference type="GO" id="GO:0015833">
    <property type="term" value="P:peptide transport"/>
    <property type="evidence" value="ECO:0007669"/>
    <property type="project" value="TreeGrafter"/>
</dbReference>
<keyword evidence="3" id="KW-0813">Transport</keyword>
<dbReference type="GO" id="GO:0043190">
    <property type="term" value="C:ATP-binding cassette (ABC) transporter complex"/>
    <property type="evidence" value="ECO:0007669"/>
    <property type="project" value="InterPro"/>
</dbReference>
<keyword evidence="4 5" id="KW-0732">Signal</keyword>
<gene>
    <name evidence="7" type="ORF">J1C56_23920</name>
</gene>
<dbReference type="PIRSF" id="PIRSF002741">
    <property type="entry name" value="MppA"/>
    <property type="match status" value="1"/>
</dbReference>
<dbReference type="Gene3D" id="3.40.190.10">
    <property type="entry name" value="Periplasmic binding protein-like II"/>
    <property type="match status" value="1"/>
</dbReference>
<feature type="chain" id="PRO_5040904949" evidence="5">
    <location>
        <begin position="32"/>
        <end position="560"/>
    </location>
</feature>
<organism evidence="7 8">
    <name type="scientific">Aminobacter anthyllidis</name>
    <dbReference type="NCBI Taxonomy" id="1035067"/>
    <lineage>
        <taxon>Bacteria</taxon>
        <taxon>Pseudomonadati</taxon>
        <taxon>Pseudomonadota</taxon>
        <taxon>Alphaproteobacteria</taxon>
        <taxon>Hyphomicrobiales</taxon>
        <taxon>Phyllobacteriaceae</taxon>
        <taxon>Aminobacter</taxon>
    </lineage>
</organism>
<evidence type="ECO:0000256" key="4">
    <source>
        <dbReference type="ARBA" id="ARBA00022729"/>
    </source>
</evidence>
<dbReference type="Proteomes" id="UP001138921">
    <property type="component" value="Unassembled WGS sequence"/>
</dbReference>
<reference evidence="7" key="1">
    <citation type="journal article" date="2021" name="Microorganisms">
        <title>Phylogenomic Reconstruction and Metabolic Potential of the Genus Aminobacter.</title>
        <authorList>
            <person name="Artuso I."/>
            <person name="Turrini P."/>
            <person name="Pirolo M."/>
            <person name="Lugli G.A."/>
            <person name="Ventura M."/>
            <person name="Visca P."/>
        </authorList>
    </citation>
    <scope>NUCLEOTIDE SEQUENCE</scope>
    <source>
        <strain evidence="7">LMG 26462</strain>
    </source>
</reference>
<dbReference type="PANTHER" id="PTHR30290">
    <property type="entry name" value="PERIPLASMIC BINDING COMPONENT OF ABC TRANSPORTER"/>
    <property type="match status" value="1"/>
</dbReference>
<dbReference type="EMBL" id="JAFLWW010000007">
    <property type="protein sequence ID" value="MBT1158628.1"/>
    <property type="molecule type" value="Genomic_DNA"/>
</dbReference>
<dbReference type="GO" id="GO:0030288">
    <property type="term" value="C:outer membrane-bounded periplasmic space"/>
    <property type="evidence" value="ECO:0007669"/>
    <property type="project" value="UniProtKB-ARBA"/>
</dbReference>
<protein>
    <submittedName>
        <fullName evidence="7">ABC transporter substrate-binding protein</fullName>
    </submittedName>
</protein>
<evidence type="ECO:0000256" key="5">
    <source>
        <dbReference type="SAM" id="SignalP"/>
    </source>
</evidence>
<keyword evidence="8" id="KW-1185">Reference proteome</keyword>
<dbReference type="InterPro" id="IPR000914">
    <property type="entry name" value="SBP_5_dom"/>
</dbReference>
<feature type="signal peptide" evidence="5">
    <location>
        <begin position="1"/>
        <end position="31"/>
    </location>
</feature>
<dbReference type="Pfam" id="PF00496">
    <property type="entry name" value="SBP_bac_5"/>
    <property type="match status" value="1"/>
</dbReference>
<evidence type="ECO:0000259" key="6">
    <source>
        <dbReference type="Pfam" id="PF00496"/>
    </source>
</evidence>
<feature type="domain" description="Solute-binding protein family 5" evidence="6">
    <location>
        <begin position="83"/>
        <end position="454"/>
    </location>
</feature>
<dbReference type="AlphaFoldDB" id="A0A9X1D8C3"/>
<comment type="caution">
    <text evidence="7">The sequence shown here is derived from an EMBL/GenBank/DDBJ whole genome shotgun (WGS) entry which is preliminary data.</text>
</comment>
<dbReference type="SUPFAM" id="SSF53850">
    <property type="entry name" value="Periplasmic binding protein-like II"/>
    <property type="match status" value="1"/>
</dbReference>
<evidence type="ECO:0000313" key="8">
    <source>
        <dbReference type="Proteomes" id="UP001138921"/>
    </source>
</evidence>
<evidence type="ECO:0000313" key="7">
    <source>
        <dbReference type="EMBL" id="MBT1158628.1"/>
    </source>
</evidence>
<evidence type="ECO:0000256" key="3">
    <source>
        <dbReference type="ARBA" id="ARBA00022448"/>
    </source>
</evidence>
<dbReference type="PANTHER" id="PTHR30290:SF10">
    <property type="entry name" value="PERIPLASMIC OLIGOPEPTIDE-BINDING PROTEIN-RELATED"/>
    <property type="match status" value="1"/>
</dbReference>
<comment type="similarity">
    <text evidence="2">Belongs to the bacterial solute-binding protein 5 family.</text>
</comment>
<comment type="subcellular location">
    <subcellularLocation>
        <location evidence="1">Periplasm</location>
    </subcellularLocation>
</comment>
<reference evidence="7" key="2">
    <citation type="submission" date="2021-03" db="EMBL/GenBank/DDBJ databases">
        <authorList>
            <person name="Artuso I."/>
            <person name="Turrini P."/>
            <person name="Pirolo M."/>
            <person name="Lugli G.A."/>
            <person name="Ventura M."/>
            <person name="Visca P."/>
        </authorList>
    </citation>
    <scope>NUCLEOTIDE SEQUENCE</scope>
    <source>
        <strain evidence="7">LMG 26462</strain>
    </source>
</reference>
<dbReference type="GO" id="GO:1904680">
    <property type="term" value="F:peptide transmembrane transporter activity"/>
    <property type="evidence" value="ECO:0007669"/>
    <property type="project" value="TreeGrafter"/>
</dbReference>
<evidence type="ECO:0000256" key="2">
    <source>
        <dbReference type="ARBA" id="ARBA00005695"/>
    </source>
</evidence>
<dbReference type="CDD" id="cd00995">
    <property type="entry name" value="PBP2_NikA_DppA_OppA_like"/>
    <property type="match status" value="1"/>
</dbReference>
<dbReference type="Gene3D" id="3.10.105.10">
    <property type="entry name" value="Dipeptide-binding Protein, Domain 3"/>
    <property type="match status" value="1"/>
</dbReference>
<sequence length="560" mass="61327">MNKWPFSRRAVVKAMLLGSAAPWVMSSKVFASSSCDDHIVRIAAIAAPDSLNPFATSSSFWPLIFTYDFLVGSDAQLYSDRKGFAKTWSVADDNLTWIFKIWPGLKWSDGRPATARDAAFTYNFLLGSIGKPDELNIGQNSTNGMEQIASVAAIDDETLQIVTKAPTRWLIDNSFLILPEHIWKDISYADARSTFRNDPPLVGTGPMIVREYQQGQFVRFTPNEYFRTGKPATAGMILNLFSTADPIAQGLKSGSLDYALSLTAAQWDDLSKDPDIVVGQVPTEQRNYLAFNTVSGQGKGSTKALQDPVFRDAIGFAIDQKTIVDRAFRGHADPGAGLAMPVAADYYSYLSDIMRRFDLAEAGRRLDAAGYRDTNGDGVREDKEGNSFQLELITGTFATVIEMPIAAVQLVAGWLEKLGIPVSVTQLDSGALTARTVAPADGGGGWDLLVAGSWLSRSPHDILALGSSKQIGVSNSSYWTNDKFDGLLSEVDRTVDLKKSRELVDQAARIIYVEAPYIMLCYPSVLEAHRKDCFKGWGTDAAVSQVSYFPFDRLKPEPTP</sequence>
<proteinExistence type="inferred from homology"/>
<accession>A0A9X1D8C3</accession>
<dbReference type="RefSeq" id="WP_214392499.1">
    <property type="nucleotide sequence ID" value="NZ_JAFLWW010000007.1"/>
</dbReference>
<dbReference type="InterPro" id="IPR030678">
    <property type="entry name" value="Peptide/Ni-bd"/>
</dbReference>
<name>A0A9X1D8C3_9HYPH</name>
<dbReference type="Gene3D" id="3.90.76.10">
    <property type="entry name" value="Dipeptide-binding Protein, Domain 1"/>
    <property type="match status" value="1"/>
</dbReference>
<dbReference type="InterPro" id="IPR039424">
    <property type="entry name" value="SBP_5"/>
</dbReference>